<feature type="domain" description="Threonine synthase N-terminal" evidence="7">
    <location>
        <begin position="3"/>
        <end position="79"/>
    </location>
</feature>
<reference evidence="8" key="2">
    <citation type="journal article" date="2021" name="PeerJ">
        <title>Extensive microbial diversity within the chicken gut microbiome revealed by metagenomics and culture.</title>
        <authorList>
            <person name="Gilroy R."/>
            <person name="Ravi A."/>
            <person name="Getino M."/>
            <person name="Pursley I."/>
            <person name="Horton D.L."/>
            <person name="Alikhan N.F."/>
            <person name="Baker D."/>
            <person name="Gharbi K."/>
            <person name="Hall N."/>
            <person name="Watson M."/>
            <person name="Adriaenssens E.M."/>
            <person name="Foster-Nyarko E."/>
            <person name="Jarju S."/>
            <person name="Secka A."/>
            <person name="Antonio M."/>
            <person name="Oren A."/>
            <person name="Chaudhuri R.R."/>
            <person name="La Ragione R."/>
            <person name="Hildebrand F."/>
            <person name="Pallen M.J."/>
        </authorList>
    </citation>
    <scope>NUCLEOTIDE SEQUENCE</scope>
    <source>
        <strain evidence="8">4920</strain>
    </source>
</reference>
<dbReference type="Pfam" id="PF24857">
    <property type="entry name" value="THR4_C"/>
    <property type="match status" value="1"/>
</dbReference>
<dbReference type="Gene3D" id="3.90.1380.10">
    <property type="entry name" value="Threonine synthase, N-terminal domain"/>
    <property type="match status" value="1"/>
</dbReference>
<evidence type="ECO:0000259" key="7">
    <source>
        <dbReference type="Pfam" id="PF14821"/>
    </source>
</evidence>
<dbReference type="PANTHER" id="PTHR43515:SF1">
    <property type="entry name" value="THREONINE SYNTHASE-LIKE 1"/>
    <property type="match status" value="1"/>
</dbReference>
<keyword evidence="3 5" id="KW-0663">Pyridoxal phosphate</keyword>
<dbReference type="Pfam" id="PF00291">
    <property type="entry name" value="PALP"/>
    <property type="match status" value="1"/>
</dbReference>
<dbReference type="CDD" id="cd01560">
    <property type="entry name" value="Thr-synth_2"/>
    <property type="match status" value="1"/>
</dbReference>
<evidence type="ECO:0000259" key="6">
    <source>
        <dbReference type="Pfam" id="PF00291"/>
    </source>
</evidence>
<protein>
    <recommendedName>
        <fullName evidence="4">Threonine synthase</fullName>
        <ecNumber evidence="4">4.2.3.1</ecNumber>
    </recommendedName>
</protein>
<dbReference type="EMBL" id="DVOF01000013">
    <property type="protein sequence ID" value="HIV02041.1"/>
    <property type="molecule type" value="Genomic_DNA"/>
</dbReference>
<sequence>MLYRSTRDKTIKIESAQAIQTGLSKEGGLFVPEALPAVSLHDIEGMTHMAYGDRAVFVLSKFLTDFDLFELKECVDLAYNKEKFETDTIAPVYKLNSSVYFLELWHGPTCAFKDMALQILPHLLTKSMQKCGSDKECVILVATSGDTGKAALEGFKDVNKTRIFVFYPERGVSEIQKLQMVTQEGNNVGVAAVVGNFDDAQTGVKKIFTDKEYEDILAVNGFELSSANSINWGRLVPQIVYYFSAYADLVKSEEIKLGDKINFAVPTGNFGNILAGYYAKQMGLPVNKFICASNENNVLTEFINTGVYDRNRKFYTTISPSMDILVSSNLERLLFHVTGDDDAQVRAYMDALASEGKYTVSADVLAKIKDSFYAGYCDDDATMAAIKAVNDEYSYVMDPHTAVGKCVYEQYAAETGDTTKTVIASTASPFKFNQSVLIALKGLASVAGKNEFELLDILAQESNMRIPKSLAELKTKPRLFNMSCEKQQMQQVVSEFLQVE</sequence>
<comment type="similarity">
    <text evidence="2">Belongs to the threonine synthase family.</text>
</comment>
<dbReference type="InterPro" id="IPR036052">
    <property type="entry name" value="TrpB-like_PALP_sf"/>
</dbReference>
<dbReference type="NCBIfam" id="TIGR00260">
    <property type="entry name" value="thrC"/>
    <property type="match status" value="1"/>
</dbReference>
<reference evidence="8" key="1">
    <citation type="submission" date="2020-10" db="EMBL/GenBank/DDBJ databases">
        <authorList>
            <person name="Gilroy R."/>
        </authorList>
    </citation>
    <scope>NUCLEOTIDE SEQUENCE</scope>
    <source>
        <strain evidence="8">4920</strain>
    </source>
</reference>
<comment type="cofactor">
    <cofactor evidence="1 5">
        <name>pyridoxal 5'-phosphate</name>
        <dbReference type="ChEBI" id="CHEBI:597326"/>
    </cofactor>
</comment>
<dbReference type="PANTHER" id="PTHR43515">
    <property type="entry name" value="THREONINE SYNTHASE-LIKE 1"/>
    <property type="match status" value="1"/>
</dbReference>
<dbReference type="Pfam" id="PF14821">
    <property type="entry name" value="Thr_synth_N"/>
    <property type="match status" value="1"/>
</dbReference>
<comment type="caution">
    <text evidence="8">The sequence shown here is derived from an EMBL/GenBank/DDBJ whole genome shotgun (WGS) entry which is preliminary data.</text>
</comment>
<evidence type="ECO:0000256" key="4">
    <source>
        <dbReference type="NCBIfam" id="TIGR00260"/>
    </source>
</evidence>
<dbReference type="GO" id="GO:0005737">
    <property type="term" value="C:cytoplasm"/>
    <property type="evidence" value="ECO:0007669"/>
    <property type="project" value="TreeGrafter"/>
</dbReference>
<evidence type="ECO:0000256" key="5">
    <source>
        <dbReference type="PIRSR" id="PIRSR604450-51"/>
    </source>
</evidence>
<dbReference type="AlphaFoldDB" id="A0A9D1NGC1"/>
<feature type="modified residue" description="N6-(pyridoxal phosphate)lysine" evidence="5">
    <location>
        <position position="113"/>
    </location>
</feature>
<dbReference type="EC" id="4.2.3.1" evidence="4"/>
<dbReference type="InterPro" id="IPR001926">
    <property type="entry name" value="TrpB-like_PALP"/>
</dbReference>
<evidence type="ECO:0000313" key="8">
    <source>
        <dbReference type="EMBL" id="HIV02041.1"/>
    </source>
</evidence>
<accession>A0A9D1NGC1</accession>
<dbReference type="SUPFAM" id="SSF53686">
    <property type="entry name" value="Tryptophan synthase beta subunit-like PLP-dependent enzymes"/>
    <property type="match status" value="1"/>
</dbReference>
<evidence type="ECO:0000256" key="3">
    <source>
        <dbReference type="ARBA" id="ARBA00022898"/>
    </source>
</evidence>
<dbReference type="InterPro" id="IPR004450">
    <property type="entry name" value="Thr_synthase-like"/>
</dbReference>
<dbReference type="GO" id="GO:0009088">
    <property type="term" value="P:threonine biosynthetic process"/>
    <property type="evidence" value="ECO:0007669"/>
    <property type="project" value="UniProtKB-UniRule"/>
</dbReference>
<name>A0A9D1NGC1_9FIRM</name>
<dbReference type="GO" id="GO:0004795">
    <property type="term" value="F:threonine synthase activity"/>
    <property type="evidence" value="ECO:0007669"/>
    <property type="project" value="UniProtKB-UniRule"/>
</dbReference>
<evidence type="ECO:0000313" key="9">
    <source>
        <dbReference type="Proteomes" id="UP000886743"/>
    </source>
</evidence>
<dbReference type="InterPro" id="IPR029144">
    <property type="entry name" value="Thr_synth_N"/>
</dbReference>
<proteinExistence type="inferred from homology"/>
<feature type="domain" description="Tryptophan synthase beta chain-like PALP" evidence="6">
    <location>
        <begin position="94"/>
        <end position="381"/>
    </location>
</feature>
<evidence type="ECO:0000256" key="2">
    <source>
        <dbReference type="ARBA" id="ARBA00005517"/>
    </source>
</evidence>
<organism evidence="8 9">
    <name type="scientific">Candidatus Aphodoplasma excrementigallinarum</name>
    <dbReference type="NCBI Taxonomy" id="2840673"/>
    <lineage>
        <taxon>Bacteria</taxon>
        <taxon>Bacillati</taxon>
        <taxon>Bacillota</taxon>
        <taxon>Clostridia</taxon>
        <taxon>Eubacteriales</taxon>
        <taxon>Candidatus Aphodoplasma</taxon>
    </lineage>
</organism>
<evidence type="ECO:0000256" key="1">
    <source>
        <dbReference type="ARBA" id="ARBA00001933"/>
    </source>
</evidence>
<dbReference type="Proteomes" id="UP000886743">
    <property type="component" value="Unassembled WGS sequence"/>
</dbReference>
<dbReference type="Gene3D" id="3.40.50.1100">
    <property type="match status" value="2"/>
</dbReference>
<dbReference type="InterPro" id="IPR037158">
    <property type="entry name" value="Thr_synth_N_sf"/>
</dbReference>
<keyword evidence="8" id="KW-0456">Lyase</keyword>
<gene>
    <name evidence="8" type="ORF">IAC74_00595</name>
</gene>